<evidence type="ECO:0000313" key="3">
    <source>
        <dbReference type="EMBL" id="SEO31978.1"/>
    </source>
</evidence>
<dbReference type="AlphaFoldDB" id="A0A1H8NRL8"/>
<dbReference type="STRING" id="551995.SAMN05192574_10758"/>
<evidence type="ECO:0000256" key="2">
    <source>
        <dbReference type="RuleBase" id="RU000363"/>
    </source>
</evidence>
<dbReference type="Pfam" id="PF00106">
    <property type="entry name" value="adh_short"/>
    <property type="match status" value="1"/>
</dbReference>
<dbReference type="EMBL" id="FOCL01000007">
    <property type="protein sequence ID" value="SEO31978.1"/>
    <property type="molecule type" value="Genomic_DNA"/>
</dbReference>
<accession>A0A1H8NRL8</accession>
<dbReference type="GO" id="GO:0016491">
    <property type="term" value="F:oxidoreductase activity"/>
    <property type="evidence" value="ECO:0007669"/>
    <property type="project" value="UniProtKB-KW"/>
</dbReference>
<dbReference type="SUPFAM" id="SSF51735">
    <property type="entry name" value="NAD(P)-binding Rossmann-fold domains"/>
    <property type="match status" value="1"/>
</dbReference>
<dbReference type="Proteomes" id="UP000198942">
    <property type="component" value="Unassembled WGS sequence"/>
</dbReference>
<dbReference type="PANTHER" id="PTHR43157">
    <property type="entry name" value="PHOSPHATIDYLINOSITOL-GLYCAN BIOSYNTHESIS CLASS F PROTEIN-RELATED"/>
    <property type="match status" value="1"/>
</dbReference>
<dbReference type="InterPro" id="IPR036291">
    <property type="entry name" value="NAD(P)-bd_dom_sf"/>
</dbReference>
<dbReference type="PRINTS" id="PR00081">
    <property type="entry name" value="GDHRDH"/>
</dbReference>
<keyword evidence="1" id="KW-0560">Oxidoreductase</keyword>
<organism evidence="3 4">
    <name type="scientific">Mucilaginibacter gossypiicola</name>
    <dbReference type="NCBI Taxonomy" id="551995"/>
    <lineage>
        <taxon>Bacteria</taxon>
        <taxon>Pseudomonadati</taxon>
        <taxon>Bacteroidota</taxon>
        <taxon>Sphingobacteriia</taxon>
        <taxon>Sphingobacteriales</taxon>
        <taxon>Sphingobacteriaceae</taxon>
        <taxon>Mucilaginibacter</taxon>
    </lineage>
</organism>
<dbReference type="RefSeq" id="WP_091214014.1">
    <property type="nucleotide sequence ID" value="NZ_FOCL01000007.1"/>
</dbReference>
<keyword evidence="4" id="KW-1185">Reference proteome</keyword>
<dbReference type="CDD" id="cd05327">
    <property type="entry name" value="retinol-DH_like_SDR_c_like"/>
    <property type="match status" value="1"/>
</dbReference>
<dbReference type="Gene3D" id="3.40.50.720">
    <property type="entry name" value="NAD(P)-binding Rossmann-like Domain"/>
    <property type="match status" value="1"/>
</dbReference>
<name>A0A1H8NRL8_9SPHI</name>
<reference evidence="4" key="1">
    <citation type="submission" date="2016-10" db="EMBL/GenBank/DDBJ databases">
        <authorList>
            <person name="Varghese N."/>
            <person name="Submissions S."/>
        </authorList>
    </citation>
    <scope>NUCLEOTIDE SEQUENCE [LARGE SCALE GENOMIC DNA]</scope>
    <source>
        <strain evidence="4">Gh-48</strain>
    </source>
</reference>
<dbReference type="PRINTS" id="PR00080">
    <property type="entry name" value="SDRFAMILY"/>
</dbReference>
<protein>
    <submittedName>
        <fullName evidence="3">NAD(P)-dependent dehydrogenase, short-chain alcohol dehydrogenase family</fullName>
    </submittedName>
</protein>
<sequence>MWITSDIPDQSGKTVIITGANTGIGFEAAKALYNRGAYVIMACRNIDKAQAALSEIKTGSGPGEVELAFLDLASLKSVSEFASTIKNRVSNIDVLINNAGVMTPPKGFTAEGFESQFGINHLGHFALTGHLYPLIRKTPGARIITVTSLAYLYGDINFHNLKCENPYDAFREYCQSKLANISFALELQRRILKKGDKVYSIAAHPGVTKTSIGRHMSDSELEAASQRFGEFMEASQGVLPILYAAVASGVKEGGFYGPDADGGLRGYPSPAAVQENAVNQSTATELWNISQEAANIIFP</sequence>
<evidence type="ECO:0000256" key="1">
    <source>
        <dbReference type="ARBA" id="ARBA00023002"/>
    </source>
</evidence>
<dbReference type="OrthoDB" id="597510at2"/>
<proteinExistence type="inferred from homology"/>
<dbReference type="InterPro" id="IPR002347">
    <property type="entry name" value="SDR_fam"/>
</dbReference>
<gene>
    <name evidence="3" type="ORF">SAMN05192574_10758</name>
</gene>
<dbReference type="NCBIfam" id="NF004846">
    <property type="entry name" value="PRK06197.1"/>
    <property type="match status" value="1"/>
</dbReference>
<dbReference type="PANTHER" id="PTHR43157:SF73">
    <property type="entry name" value="WW DOMAIN-CONTAINING OXIDOREDUCTASE-LIKE PROTEIN"/>
    <property type="match status" value="1"/>
</dbReference>
<evidence type="ECO:0000313" key="4">
    <source>
        <dbReference type="Proteomes" id="UP000198942"/>
    </source>
</evidence>
<comment type="similarity">
    <text evidence="2">Belongs to the short-chain dehydrogenases/reductases (SDR) family.</text>
</comment>